<dbReference type="PANTHER" id="PTHR13500:SF0">
    <property type="entry name" value="NUCLEOLAR PRE-RIBOSOMAL-ASSOCIATED PROTEIN 1"/>
    <property type="match status" value="1"/>
</dbReference>
<dbReference type="Pfam" id="PF16201">
    <property type="entry name" value="NopRA1"/>
    <property type="match status" value="1"/>
</dbReference>
<dbReference type="GO" id="GO:0008486">
    <property type="term" value="F:diphosphoinositol-polyphosphate diphosphatase activity"/>
    <property type="evidence" value="ECO:0007669"/>
    <property type="project" value="UniProtKB-EC"/>
</dbReference>
<dbReference type="EMBL" id="JBEAFC010000006">
    <property type="protein sequence ID" value="KAL1553204.1"/>
    <property type="molecule type" value="Genomic_DNA"/>
</dbReference>
<feature type="domain" description="URB1 C-terminal" evidence="2">
    <location>
        <begin position="1982"/>
        <end position="2172"/>
    </location>
</feature>
<keyword evidence="4" id="KW-1185">Reference proteome</keyword>
<evidence type="ECO:0000313" key="3">
    <source>
        <dbReference type="EMBL" id="KAL1553204.1"/>
    </source>
</evidence>
<dbReference type="InterPro" id="IPR021714">
    <property type="entry name" value="URB1_N"/>
</dbReference>
<dbReference type="PANTHER" id="PTHR13500">
    <property type="entry name" value="NUCLEOLAR PRERIBOSOMAL-ASSOCIATED PROTEIN 1"/>
    <property type="match status" value="1"/>
</dbReference>
<keyword evidence="3" id="KW-0378">Hydrolase</keyword>
<gene>
    <name evidence="3" type="ORF">AAHA92_13909</name>
</gene>
<evidence type="ECO:0000313" key="4">
    <source>
        <dbReference type="Proteomes" id="UP001567538"/>
    </source>
</evidence>
<dbReference type="InterPro" id="IPR032436">
    <property type="entry name" value="URB1_C"/>
</dbReference>
<dbReference type="Proteomes" id="UP001567538">
    <property type="component" value="Unassembled WGS sequence"/>
</dbReference>
<dbReference type="InterPro" id="IPR039844">
    <property type="entry name" value="URB1"/>
</dbReference>
<dbReference type="Pfam" id="PF11707">
    <property type="entry name" value="Npa1"/>
    <property type="match status" value="1"/>
</dbReference>
<accession>A0ABD1H9T5</accession>
<evidence type="ECO:0000259" key="2">
    <source>
        <dbReference type="Pfam" id="PF16201"/>
    </source>
</evidence>
<reference evidence="3 4" key="1">
    <citation type="submission" date="2024-06" db="EMBL/GenBank/DDBJ databases">
        <title>A chromosome level genome sequence of Diviner's sage (Salvia divinorum).</title>
        <authorList>
            <person name="Ford S.A."/>
            <person name="Ro D.-K."/>
            <person name="Ness R.W."/>
            <person name="Phillips M.A."/>
        </authorList>
    </citation>
    <scope>NUCLEOTIDE SEQUENCE [LARGE SCALE GENOMIC DNA]</scope>
    <source>
        <strain evidence="3">SAF-2024a</strain>
        <tissue evidence="3">Leaf</tissue>
    </source>
</reference>
<feature type="domain" description="URB1 N-terminal" evidence="1">
    <location>
        <begin position="68"/>
        <end position="374"/>
    </location>
</feature>
<dbReference type="EC" id="3.6.1.52" evidence="3"/>
<sequence length="2563" mass="289094">MEAKEQKFSEFSIKISHEAKLKEILRNLNSIESQLFSDAAKEFIKVLKSDEGPEFIQSYIQTSSKLVEISQAWESRHGKPGFLHILNLVSAILKLWKENLGGEGGGGGAGRWLDKFARSLIEEKMGVLYKELNSKEAKRQNAVLYLLASIVLRNSHLAWEVAKVFDFKLAVFPKLAEVRLRVKKLDEGRRKIHSTRKAFVRFAMSFLEVGHPRLLRGILQQKEMYSGVLRGLGNDDEDTLVYVLSVLRDRVLVPESIVPPGLRSVLFGNVTLEQLISVSGRGEFVYAAELAHNVLKMVCIDPENGLMPDLNRHPNPLRGNSRRLLSLMKKLKATEVVYHKELLLAIVRGRPLLGSLYLDEFPYSIEDVASDNWFPAISLAADVVSSVSVGYGFVDTHAPDSEDVQNIIKCIRPRPFSRSIITKGLLHADSLVKHGTLKLVTEVLQLFDYLVKTLDTFYTDHQMRGWGALKEEIQNGVRMLLPDPQVLLSLLSPLSSHVKSLEFASKRKAEAEIVPEHCGNPSKRLKSSHASEDLDLVISGVNSSGMDLLEEGEDVDSDGEQPLENGADIDQCVRDIWGLSQCSASQTNIKDVDTFFYAKILDSLKIYYRNMPTAMERSVDFFKLIPNNPLALPTILQQSLLQLLNEHVGQISKDVTPVTSPPQMYRHLHPFLVLLVGSPLKQIKEQAYTLAEAAILSTGAFDKNIKEICAWFFFIPGYTDHFLGEPDVQILQELSSVIVSFLCDAVSTTGNNLYKYMESLKHYIYDAEGGKDLSPEVSPFIICVLEKCLRLLSSESGSFTLPQKSLISLYVSNTIKYLLDTQVKAEALSGLVNHILSEKLENSNVDVVEFAECPCEWRPLKTLLRFARDILHQRCYGINSNVKDIERPDSSFVKTLADIEDVLKTEYHAGLVGLSVGFSFSLMCTRRDDLLQNFPIVLSISSNLSEVPFSVLSFILFLEPSYLDDVIELWPELFAAALDNVENCEDKRESLYKAYHDSVGASSFALTRYLKIVPFYVLFSSIAQSCSLHLVERPRLQKLLLDKVTGIAPDHLISSLCNVLFWINHTRSCDGLRSLEELEILSETCFMLAEHLLRQLLIENVDTVISAHDKEPLQLHCVADVAEIIYTNPALTASLNCSLSGDNVLSDSVFGETMEKLLELAREGICRMDVNVLNLLRTTSELLFVGHGGKISAQVINGRKRISRAFNLLKEKLFVIFKSRFDTCVKSMDFKPFLPTFYALHSFISFISPSELLELVNWSFSQIDINDATLHMPSKRSALFICLHLASCTFDFLSEHMRQPYLENKPYSFSGGTETHFDVLLFERIFFQLLQVGSHLKLDIADACLLKAFNVVKMHKGIHHSHLPSVMVLQRVVATIPISIFSYCLQKINRTRADLVYDIVAMSPLHMSVFGSILSEILDKSLPPASVMLGTSKHCFSDEELLMVLPTVLLYLNLVIPKFGGQLCKAFEAICLAYGPVLLSSFSKWKSFVAERIFEIGFDDLIVSKEEYSNLFSCSLLGKTIQMVRDHLILGENGIGIDRRLDLYNSICPSTTDHIVDDFCGKTGGRSLMKSLDFVNRVVAKINLCRVLLFTEHTQIKTQVDNGEKEVDFPKVTFNMATSQIHFLKMLINSWILIVKKFQEKIDYIGNADGDKLPVIRFLEVFVMNNVLELTTDMHDSLIELDSHPFIEQLVKSFLLYRFGDPVTLKMLRTILANISHWKFSCASSIQLLLAHSQFANSIHVACQSFASSKFGLVFTPMQSILRLFFVGRGGPDTLDCKNNELKDRETLHLLELVKFVRVLLHIYAQQREVNFTEDTGINGQELIHLLLLVYGATCSEVDLEIYNLLLDIESNDESCAGTVAQTDYLWGIASLKARKDLEHDRVTQSADQNNIEVYERRKVKFRENIPIDPKICAQTVLFFPYNRVVYGGNSLKLQKASSVVVHEGPSTTVQIYDPVFILRFSIHCLVMSYIEPIEFASLGLLAVTFASISSPDDDMRKLGYESLVKFKSALEKCQKKKEVVRLRLLLTYLQNGIEEPWQRIPSAIAVFAAEASVILLDPSNNNYSTISKHLSNSPSMNMKVIPLFRNFFWSTSVTFKADRVWMLRLLCAGLNTEDDAQTYIRNSIFETLISFYTSPLSDNESKELIIQVVKKAVLLHKAVWFLVEHCGVISWLSSILPFLYGSGFDDQRKFVLAQLPIILEVVSCITSPRNIVEWLQKHAMEQLSELALHLYKILVSGVELITDQSSICVSILQILALVLKMSQKRKIYQPHFTLSGEGLFQLHEPVEACSKSIYNPIMGLGLKVVLMSTPPVTILQMDQEKLLKFLRWAVTTALQSKLEELDTAEDSDHHLIAVSGKRQPEESLDSKLLRWLTASAILGKIALNSRKLNDGSVLEKSSLHALQSWLECPEIEIKETVEYGREEILATTIIHLLKQLNFSHQLLPSSVSALCLLLLSDSSTVSYVGLKSLNGVRSCLPSLCSKIQWPVEAIPAWRWSYYHPWRDLTTKLSDVEKLDEIHACERLVVVASNVVTEKSGCSHFFDLKDVDKLRVHEWERTLIHSE</sequence>
<name>A0ABD1H9T5_SALDI</name>
<evidence type="ECO:0000259" key="1">
    <source>
        <dbReference type="Pfam" id="PF11707"/>
    </source>
</evidence>
<organism evidence="3 4">
    <name type="scientific">Salvia divinorum</name>
    <name type="common">Maria pastora</name>
    <name type="synonym">Diviner's sage</name>
    <dbReference type="NCBI Taxonomy" id="28513"/>
    <lineage>
        <taxon>Eukaryota</taxon>
        <taxon>Viridiplantae</taxon>
        <taxon>Streptophyta</taxon>
        <taxon>Embryophyta</taxon>
        <taxon>Tracheophyta</taxon>
        <taxon>Spermatophyta</taxon>
        <taxon>Magnoliopsida</taxon>
        <taxon>eudicotyledons</taxon>
        <taxon>Gunneridae</taxon>
        <taxon>Pentapetalae</taxon>
        <taxon>asterids</taxon>
        <taxon>lamiids</taxon>
        <taxon>Lamiales</taxon>
        <taxon>Lamiaceae</taxon>
        <taxon>Nepetoideae</taxon>
        <taxon>Mentheae</taxon>
        <taxon>Salviinae</taxon>
        <taxon>Salvia</taxon>
        <taxon>Salvia subgen. Calosphace</taxon>
    </lineage>
</organism>
<protein>
    <submittedName>
        <fullName evidence="3">Diphosphoinositol-polyphosphate diphosphatase</fullName>
        <ecNumber evidence="3">3.6.1.52</ecNumber>
    </submittedName>
</protein>
<comment type="caution">
    <text evidence="3">The sequence shown here is derived from an EMBL/GenBank/DDBJ whole genome shotgun (WGS) entry which is preliminary data.</text>
</comment>
<proteinExistence type="predicted"/>